<dbReference type="Gene3D" id="1.20.120.1630">
    <property type="match status" value="1"/>
</dbReference>
<name>A0A839N1D9_9MICO</name>
<evidence type="ECO:0000256" key="1">
    <source>
        <dbReference type="SAM" id="MobiDB-lite"/>
    </source>
</evidence>
<protein>
    <submittedName>
        <fullName evidence="3">Steroid 5-alpha reductase family enzyme</fullName>
    </submittedName>
</protein>
<feature type="region of interest" description="Disordered" evidence="1">
    <location>
        <begin position="250"/>
        <end position="273"/>
    </location>
</feature>
<keyword evidence="2" id="KW-0472">Membrane</keyword>
<dbReference type="RefSeq" id="WP_183319821.1">
    <property type="nucleotide sequence ID" value="NZ_JACHVQ010000001.1"/>
</dbReference>
<sequence>MLDFGGITALCAGALVVLQAVTCAVALRARRFRLVDQVWGPGLAGVAVLSGVLGSGDPTRRIILGLLITMWGVRLSAHIARRSRGAPEDPRYAELVAGHSIPVAGLKVFGLQAAAQWFISLPIQVAATSGPPSVPGLPLVALGTVLILTGLVIETAADRQLAHFTADPAHHGRLMDRGLWAWSRHPNYFGDATVWVGVFLVAAAAWPGPLTVVSPAAMVWFLVVATGARRLERHLADRPGYRDYQQRTSFFLPRPPRHTPGRGATSTRQSRGD</sequence>
<dbReference type="InterPro" id="IPR010721">
    <property type="entry name" value="UstE-like"/>
</dbReference>
<evidence type="ECO:0000313" key="4">
    <source>
        <dbReference type="Proteomes" id="UP000559182"/>
    </source>
</evidence>
<comment type="caution">
    <text evidence="3">The sequence shown here is derived from an EMBL/GenBank/DDBJ whole genome shotgun (WGS) entry which is preliminary data.</text>
</comment>
<feature type="transmembrane region" description="Helical" evidence="2">
    <location>
        <begin position="135"/>
        <end position="153"/>
    </location>
</feature>
<dbReference type="PANTHER" id="PTHR32251">
    <property type="entry name" value="3-OXO-5-ALPHA-STEROID 4-DEHYDROGENASE"/>
    <property type="match status" value="1"/>
</dbReference>
<dbReference type="Pfam" id="PF06966">
    <property type="entry name" value="DUF1295"/>
    <property type="match status" value="1"/>
</dbReference>
<evidence type="ECO:0000256" key="2">
    <source>
        <dbReference type="SAM" id="Phobius"/>
    </source>
</evidence>
<keyword evidence="2" id="KW-1133">Transmembrane helix</keyword>
<dbReference type="PROSITE" id="PS50244">
    <property type="entry name" value="S5A_REDUCTASE"/>
    <property type="match status" value="1"/>
</dbReference>
<organism evidence="3 4">
    <name type="scientific">Flexivirga oryzae</name>
    <dbReference type="NCBI Taxonomy" id="1794944"/>
    <lineage>
        <taxon>Bacteria</taxon>
        <taxon>Bacillati</taxon>
        <taxon>Actinomycetota</taxon>
        <taxon>Actinomycetes</taxon>
        <taxon>Micrococcales</taxon>
        <taxon>Dermacoccaceae</taxon>
        <taxon>Flexivirga</taxon>
    </lineage>
</organism>
<proteinExistence type="predicted"/>
<gene>
    <name evidence="3" type="ORF">FHU39_001554</name>
</gene>
<keyword evidence="2" id="KW-0812">Transmembrane</keyword>
<dbReference type="PANTHER" id="PTHR32251:SF17">
    <property type="entry name" value="STEROID 5-ALPHA REDUCTASE C-TERMINAL DOMAIN-CONTAINING PROTEIN"/>
    <property type="match status" value="1"/>
</dbReference>
<dbReference type="Proteomes" id="UP000559182">
    <property type="component" value="Unassembled WGS sequence"/>
</dbReference>
<dbReference type="AlphaFoldDB" id="A0A839N1D9"/>
<feature type="transmembrane region" description="Helical" evidence="2">
    <location>
        <begin position="212"/>
        <end position="228"/>
    </location>
</feature>
<accession>A0A839N1D9</accession>
<reference evidence="3 4" key="1">
    <citation type="submission" date="2020-08" db="EMBL/GenBank/DDBJ databases">
        <title>Sequencing the genomes of 1000 actinobacteria strains.</title>
        <authorList>
            <person name="Klenk H.-P."/>
        </authorList>
    </citation>
    <scope>NUCLEOTIDE SEQUENCE [LARGE SCALE GENOMIC DNA]</scope>
    <source>
        <strain evidence="3 4">DSM 105369</strain>
    </source>
</reference>
<evidence type="ECO:0000313" key="3">
    <source>
        <dbReference type="EMBL" id="MBB2891570.1"/>
    </source>
</evidence>
<feature type="transmembrane region" description="Helical" evidence="2">
    <location>
        <begin position="6"/>
        <end position="26"/>
    </location>
</feature>
<keyword evidence="4" id="KW-1185">Reference proteome</keyword>
<feature type="compositionally biased region" description="Polar residues" evidence="1">
    <location>
        <begin position="264"/>
        <end position="273"/>
    </location>
</feature>
<dbReference type="EMBL" id="JACHVQ010000001">
    <property type="protein sequence ID" value="MBB2891570.1"/>
    <property type="molecule type" value="Genomic_DNA"/>
</dbReference>
<dbReference type="GO" id="GO:0016020">
    <property type="term" value="C:membrane"/>
    <property type="evidence" value="ECO:0007669"/>
    <property type="project" value="TreeGrafter"/>
</dbReference>